<evidence type="ECO:0000256" key="1">
    <source>
        <dbReference type="SAM" id="MobiDB-lite"/>
    </source>
</evidence>
<sequence length="128" mass="13699">MARSGRQLGKVGTMQPGGCSRVFWYSTCISGRSARQLKSPISTALGWSDSSSAMKPSCDIREPAPSDRCATATARPSVPSPNLASSTPRPPMRPGRAWSCTSTGSSLLSNPLALEATPPMRRFGWWLQ</sequence>
<dbReference type="AlphaFoldDB" id="A0A9P7C017"/>
<evidence type="ECO:0000313" key="2">
    <source>
        <dbReference type="EMBL" id="KAG1530102.1"/>
    </source>
</evidence>
<accession>A0A9P7C017</accession>
<protein>
    <submittedName>
        <fullName evidence="2">Uncharacterized protein</fullName>
    </submittedName>
</protein>
<proteinExistence type="predicted"/>
<feature type="region of interest" description="Disordered" evidence="1">
    <location>
        <begin position="49"/>
        <end position="103"/>
    </location>
</feature>
<organism evidence="2 3">
    <name type="scientific">Rhizopus delemar</name>
    <dbReference type="NCBI Taxonomy" id="936053"/>
    <lineage>
        <taxon>Eukaryota</taxon>
        <taxon>Fungi</taxon>
        <taxon>Fungi incertae sedis</taxon>
        <taxon>Mucoromycota</taxon>
        <taxon>Mucoromycotina</taxon>
        <taxon>Mucoromycetes</taxon>
        <taxon>Mucorales</taxon>
        <taxon>Mucorineae</taxon>
        <taxon>Rhizopodaceae</taxon>
        <taxon>Rhizopus</taxon>
    </lineage>
</organism>
<comment type="caution">
    <text evidence="2">The sequence shown here is derived from an EMBL/GenBank/DDBJ whole genome shotgun (WGS) entry which is preliminary data.</text>
</comment>
<evidence type="ECO:0000313" key="3">
    <source>
        <dbReference type="Proteomes" id="UP000740926"/>
    </source>
</evidence>
<dbReference type="EMBL" id="JAANIU010013186">
    <property type="protein sequence ID" value="KAG1530102.1"/>
    <property type="molecule type" value="Genomic_DNA"/>
</dbReference>
<name>A0A9P7C017_9FUNG</name>
<reference evidence="2 3" key="1">
    <citation type="journal article" date="2020" name="Microb. Genom.">
        <title>Genetic diversity of clinical and environmental Mucorales isolates obtained from an investigation of mucormycosis cases among solid organ transplant recipients.</title>
        <authorList>
            <person name="Nguyen M.H."/>
            <person name="Kaul D."/>
            <person name="Muto C."/>
            <person name="Cheng S.J."/>
            <person name="Richter R.A."/>
            <person name="Bruno V.M."/>
            <person name="Liu G."/>
            <person name="Beyhan S."/>
            <person name="Sundermann A.J."/>
            <person name="Mounaud S."/>
            <person name="Pasculle A.W."/>
            <person name="Nierman W.C."/>
            <person name="Driscoll E."/>
            <person name="Cumbie R."/>
            <person name="Clancy C.J."/>
            <person name="Dupont C.L."/>
        </authorList>
    </citation>
    <scope>NUCLEOTIDE SEQUENCE [LARGE SCALE GENOMIC DNA]</scope>
    <source>
        <strain evidence="2 3">GL24</strain>
    </source>
</reference>
<keyword evidence="3" id="KW-1185">Reference proteome</keyword>
<gene>
    <name evidence="2" type="ORF">G6F50_017541</name>
</gene>
<dbReference type="Proteomes" id="UP000740926">
    <property type="component" value="Unassembled WGS sequence"/>
</dbReference>